<accession>A0ACC1XDM0</accession>
<comment type="caution">
    <text evidence="1">The sequence shown here is derived from an EMBL/GenBank/DDBJ whole genome shotgun (WGS) entry which is preliminary data.</text>
</comment>
<gene>
    <name evidence="1" type="ORF">OWV82_019127</name>
</gene>
<protein>
    <submittedName>
        <fullName evidence="1">3-oxoacyl-[acyl-carrier-protein] synthase 3 protein 3</fullName>
    </submittedName>
</protein>
<organism evidence="1 2">
    <name type="scientific">Melia azedarach</name>
    <name type="common">Chinaberry tree</name>
    <dbReference type="NCBI Taxonomy" id="155640"/>
    <lineage>
        <taxon>Eukaryota</taxon>
        <taxon>Viridiplantae</taxon>
        <taxon>Streptophyta</taxon>
        <taxon>Embryophyta</taxon>
        <taxon>Tracheophyta</taxon>
        <taxon>Spermatophyta</taxon>
        <taxon>Magnoliopsida</taxon>
        <taxon>eudicotyledons</taxon>
        <taxon>Gunneridae</taxon>
        <taxon>Pentapetalae</taxon>
        <taxon>rosids</taxon>
        <taxon>malvids</taxon>
        <taxon>Sapindales</taxon>
        <taxon>Meliaceae</taxon>
        <taxon>Melia</taxon>
    </lineage>
</organism>
<dbReference type="EMBL" id="CM051403">
    <property type="protein sequence ID" value="KAJ4709323.1"/>
    <property type="molecule type" value="Genomic_DNA"/>
</dbReference>
<sequence>MCFHFCSLSEKMGQNSDFHDPIEEADEALSLCDLPLHENNGDSFEEMTSQARRSSTERHDQFFEFLSDLSSEMCPAEDIIFCGKLVPFKEQPSSPKQRSRIILAKEDKTPGALRRRSESLSELETYSTHSNSTKNYKLLRTSRSLDYQKLRRFCSSKSSPETDMERSSSVRSVGKSDKKPVVKPRWYFPMFGMLKFPPEMDLRDIKSRQIRRSSSVMFPSVDAGGNFTVNRSSGKGSTSSSSSWRFIKALSCKDHASVAATTPLCVSHA</sequence>
<name>A0ACC1XDM0_MELAZ</name>
<reference evidence="1 2" key="1">
    <citation type="journal article" date="2023" name="Science">
        <title>Complex scaffold remodeling in plant triterpene biosynthesis.</title>
        <authorList>
            <person name="De La Pena R."/>
            <person name="Hodgson H."/>
            <person name="Liu J.C."/>
            <person name="Stephenson M.J."/>
            <person name="Martin A.C."/>
            <person name="Owen C."/>
            <person name="Harkess A."/>
            <person name="Leebens-Mack J."/>
            <person name="Jimenez L.E."/>
            <person name="Osbourn A."/>
            <person name="Sattely E.S."/>
        </authorList>
    </citation>
    <scope>NUCLEOTIDE SEQUENCE [LARGE SCALE GENOMIC DNA]</scope>
    <source>
        <strain evidence="2">cv. JPN11</strain>
        <tissue evidence="1">Leaf</tissue>
    </source>
</reference>
<evidence type="ECO:0000313" key="1">
    <source>
        <dbReference type="EMBL" id="KAJ4709323.1"/>
    </source>
</evidence>
<evidence type="ECO:0000313" key="2">
    <source>
        <dbReference type="Proteomes" id="UP001164539"/>
    </source>
</evidence>
<proteinExistence type="predicted"/>
<keyword evidence="2" id="KW-1185">Reference proteome</keyword>
<dbReference type="Proteomes" id="UP001164539">
    <property type="component" value="Chromosome 10"/>
</dbReference>